<reference evidence="2 3" key="1">
    <citation type="submission" date="2017-09" db="EMBL/GenBank/DDBJ databases">
        <title>Depth-based differentiation of microbial function through sediment-hosted aquifers and enrichment of novel symbionts in the deep terrestrial subsurface.</title>
        <authorList>
            <person name="Probst A.J."/>
            <person name="Ladd B."/>
            <person name="Jarett J.K."/>
            <person name="Geller-Mcgrath D.E."/>
            <person name="Sieber C.M."/>
            <person name="Emerson J.B."/>
            <person name="Anantharaman K."/>
            <person name="Thomas B.C."/>
            <person name="Malmstrom R."/>
            <person name="Stieglmeier M."/>
            <person name="Klingl A."/>
            <person name="Woyke T."/>
            <person name="Ryan C.M."/>
            <person name="Banfield J.F."/>
        </authorList>
    </citation>
    <scope>NUCLEOTIDE SEQUENCE [LARGE SCALE GENOMIC DNA]</scope>
    <source>
        <strain evidence="2">CG23_combo_of_CG06-09_8_20_14_all_37_18</strain>
    </source>
</reference>
<feature type="domain" description="Mannose-6-phosphate isomerase type II C-terminal" evidence="1">
    <location>
        <begin position="5"/>
        <end position="112"/>
    </location>
</feature>
<dbReference type="GO" id="GO:0016853">
    <property type="term" value="F:isomerase activity"/>
    <property type="evidence" value="ECO:0007669"/>
    <property type="project" value="UniProtKB-KW"/>
</dbReference>
<protein>
    <submittedName>
        <fullName evidence="2">Mannose-6-phosphate isomerase</fullName>
    </submittedName>
</protein>
<dbReference type="Proteomes" id="UP000229952">
    <property type="component" value="Unassembled WGS sequence"/>
</dbReference>
<dbReference type="EMBL" id="PCRQ01000064">
    <property type="protein sequence ID" value="PIP24132.1"/>
    <property type="molecule type" value="Genomic_DNA"/>
</dbReference>
<dbReference type="InterPro" id="IPR014710">
    <property type="entry name" value="RmlC-like_jellyroll"/>
</dbReference>
<proteinExistence type="predicted"/>
<gene>
    <name evidence="2" type="ORF">COX35_02410</name>
</gene>
<keyword evidence="2" id="KW-0413">Isomerase</keyword>
<accession>A0A2G9YY29</accession>
<evidence type="ECO:0000259" key="1">
    <source>
        <dbReference type="Pfam" id="PF01050"/>
    </source>
</evidence>
<dbReference type="GO" id="GO:0016779">
    <property type="term" value="F:nucleotidyltransferase activity"/>
    <property type="evidence" value="ECO:0007669"/>
    <property type="project" value="InterPro"/>
</dbReference>
<comment type="caution">
    <text evidence="2">The sequence shown here is derived from an EMBL/GenBank/DDBJ whole genome shotgun (WGS) entry which is preliminary data.</text>
</comment>
<name>A0A2G9YY29_9BACT</name>
<evidence type="ECO:0000313" key="2">
    <source>
        <dbReference type="EMBL" id="PIP24132.1"/>
    </source>
</evidence>
<dbReference type="InterPro" id="IPR001538">
    <property type="entry name" value="Man6P_isomerase-2_C"/>
</dbReference>
<dbReference type="Pfam" id="PF01050">
    <property type="entry name" value="MannoseP_isomer"/>
    <property type="match status" value="1"/>
</dbReference>
<dbReference type="GO" id="GO:0005976">
    <property type="term" value="P:polysaccharide metabolic process"/>
    <property type="evidence" value="ECO:0007669"/>
    <property type="project" value="InterPro"/>
</dbReference>
<dbReference type="InterPro" id="IPR011051">
    <property type="entry name" value="RmlC_Cupin_sf"/>
</dbReference>
<dbReference type="Gene3D" id="2.60.120.10">
    <property type="entry name" value="Jelly Rolls"/>
    <property type="match status" value="1"/>
</dbReference>
<evidence type="ECO:0000313" key="3">
    <source>
        <dbReference type="Proteomes" id="UP000229952"/>
    </source>
</evidence>
<dbReference type="SUPFAM" id="SSF51182">
    <property type="entry name" value="RmlC-like cupins"/>
    <property type="match status" value="1"/>
</dbReference>
<dbReference type="AlphaFoldDB" id="A0A2G9YY29"/>
<sequence>MQLKLEKDFKRPWGGFIKFIDNKPCTVKIHFFKKGETWSLQSHKLREEFYYVISGKVRTLIGKKQKQLKKKVLKEGEYNFTPKKYFHRIEAIESSKVLEITTGIFQENDEIRYWDKYGRKSPK</sequence>
<organism evidence="2 3">
    <name type="scientific">Candidatus Nealsonbacteria bacterium CG23_combo_of_CG06-09_8_20_14_all_37_18</name>
    <dbReference type="NCBI Taxonomy" id="1974720"/>
    <lineage>
        <taxon>Bacteria</taxon>
        <taxon>Candidatus Nealsoniibacteriota</taxon>
    </lineage>
</organism>